<dbReference type="STRING" id="5627.A0A1C7LX68"/>
<reference evidence="2 3" key="1">
    <citation type="submission" date="2016-03" db="EMBL/GenBank/DDBJ databases">
        <title>Whole genome sequencing of Grifola frondosa 9006-11.</title>
        <authorList>
            <person name="Min B."/>
            <person name="Park H."/>
            <person name="Kim J.-G."/>
            <person name="Cho H."/>
            <person name="Oh Y.-L."/>
            <person name="Kong W.-S."/>
            <person name="Choi I.-G."/>
        </authorList>
    </citation>
    <scope>NUCLEOTIDE SEQUENCE [LARGE SCALE GENOMIC DNA]</scope>
    <source>
        <strain evidence="2 3">9006-11</strain>
    </source>
</reference>
<dbReference type="CDD" id="cd06093">
    <property type="entry name" value="PX_domain"/>
    <property type="match status" value="1"/>
</dbReference>
<evidence type="ECO:0000313" key="2">
    <source>
        <dbReference type="EMBL" id="OBZ68836.1"/>
    </source>
</evidence>
<evidence type="ECO:0000256" key="1">
    <source>
        <dbReference type="SAM" id="MobiDB-lite"/>
    </source>
</evidence>
<feature type="compositionally biased region" description="Polar residues" evidence="1">
    <location>
        <begin position="568"/>
        <end position="589"/>
    </location>
</feature>
<feature type="region of interest" description="Disordered" evidence="1">
    <location>
        <begin position="567"/>
        <end position="652"/>
    </location>
</feature>
<dbReference type="Proteomes" id="UP000092993">
    <property type="component" value="Unassembled WGS sequence"/>
</dbReference>
<dbReference type="AlphaFoldDB" id="A0A1C7LX68"/>
<feature type="compositionally biased region" description="Low complexity" evidence="1">
    <location>
        <begin position="96"/>
        <end position="107"/>
    </location>
</feature>
<dbReference type="GO" id="GO:0035091">
    <property type="term" value="F:phosphatidylinositol binding"/>
    <property type="evidence" value="ECO:0007669"/>
    <property type="project" value="InterPro"/>
</dbReference>
<evidence type="ECO:0000313" key="3">
    <source>
        <dbReference type="Proteomes" id="UP000092993"/>
    </source>
</evidence>
<dbReference type="EMBL" id="LUGG01000019">
    <property type="protein sequence ID" value="OBZ68836.1"/>
    <property type="molecule type" value="Genomic_DNA"/>
</dbReference>
<feature type="region of interest" description="Disordered" evidence="1">
    <location>
        <begin position="29"/>
        <end position="174"/>
    </location>
</feature>
<accession>A0A1C7LX68</accession>
<proteinExistence type="predicted"/>
<gene>
    <name evidence="2" type="ORF">A0H81_11089</name>
</gene>
<protein>
    <submittedName>
        <fullName evidence="2">Uncharacterized protein</fullName>
    </submittedName>
</protein>
<feature type="compositionally biased region" description="Basic and acidic residues" evidence="1">
    <location>
        <begin position="147"/>
        <end position="158"/>
    </location>
</feature>
<organism evidence="2 3">
    <name type="scientific">Grifola frondosa</name>
    <name type="common">Maitake</name>
    <name type="synonym">Polyporus frondosus</name>
    <dbReference type="NCBI Taxonomy" id="5627"/>
    <lineage>
        <taxon>Eukaryota</taxon>
        <taxon>Fungi</taxon>
        <taxon>Dikarya</taxon>
        <taxon>Basidiomycota</taxon>
        <taxon>Agaricomycotina</taxon>
        <taxon>Agaricomycetes</taxon>
        <taxon>Polyporales</taxon>
        <taxon>Grifolaceae</taxon>
        <taxon>Grifola</taxon>
    </lineage>
</organism>
<feature type="region of interest" description="Disordered" evidence="1">
    <location>
        <begin position="529"/>
        <end position="553"/>
    </location>
</feature>
<keyword evidence="3" id="KW-1185">Reference proteome</keyword>
<feature type="compositionally biased region" description="Basic and acidic residues" evidence="1">
    <location>
        <begin position="629"/>
        <end position="652"/>
    </location>
</feature>
<feature type="compositionally biased region" description="Basic and acidic residues" evidence="1">
    <location>
        <begin position="29"/>
        <end position="41"/>
    </location>
</feature>
<dbReference type="SUPFAM" id="SSF64268">
    <property type="entry name" value="PX domain"/>
    <property type="match status" value="1"/>
</dbReference>
<comment type="caution">
    <text evidence="2">The sequence shown here is derived from an EMBL/GenBank/DDBJ whole genome shotgun (WGS) entry which is preliminary data.</text>
</comment>
<sequence length="686" mass="77355">MTTTSSFMASIAKPPKGLAEIIQNVIKDHHTDVAADAEPEHPQSPPILKIPLSSDRHSDFPAPSVARVASSGYRIPPVGTPAERTGPPRSISFNYSLSSAPAASPSSHPREGGTLSPTADEDETPDRQFDFPPASSPFRGALEYDNPEQREREREIAERKHKRRDSYFHEGGWNPRKWLVESPKEEETQFNFGTTLTEAGHGDEEENRDESRLSPQPIRTPLRQSRSMPHIQGQENERISSSPRWGRLRSLIPHIAQNRPSAPPHPAVTPLSVNITDELITGGLATLMIRLWIERDEKGHRRVPVLFHRLKIRISDSLHPMHGNKAVFRIECEYANGAVRWVVYRQLREFLSLHGHYAISNAYNRNVETLPEFPFNSLPYFKFLKEKGNELGKADFARLQRQMLENYLVGLIRAVMFHPASNRLAGFLELGALTIALAQSGAQYKAGFLRIDAVSPKGGLGRKAAGRSEKRRQRWCAIRESYLVVLEEMGELTVWDVFLIDQDFRIERPMRYYRQGLNLFHQLDVEHEDDTTFNGHKPKPEAEAPRRRLNSTVGSLKSSISKVFHLGNNGQSREQTQSANGQRTASTSHGRPLSTSSRSSASPSSIALSSRPLTPMLDPSTHTNALQGGEDHNEHVDRQAESGDQKKREKDVSKHTFYIENSQVRLKLFARNEVRICCLLFEMVAE</sequence>
<dbReference type="InterPro" id="IPR036871">
    <property type="entry name" value="PX_dom_sf"/>
</dbReference>
<name>A0A1C7LX68_GRIFR</name>
<feature type="region of interest" description="Disordered" evidence="1">
    <location>
        <begin position="193"/>
        <end position="242"/>
    </location>
</feature>
<dbReference type="Gene3D" id="3.30.1520.10">
    <property type="entry name" value="Phox-like domain"/>
    <property type="match status" value="1"/>
</dbReference>
<feature type="compositionally biased region" description="Low complexity" evidence="1">
    <location>
        <begin position="591"/>
        <end position="613"/>
    </location>
</feature>
<dbReference type="OrthoDB" id="14911at2759"/>
<dbReference type="OMA" id="WCAIRES"/>